<evidence type="ECO:0000256" key="6">
    <source>
        <dbReference type="SAM" id="Phobius"/>
    </source>
</evidence>
<evidence type="ECO:0000313" key="8">
    <source>
        <dbReference type="Proteomes" id="UP000694565"/>
    </source>
</evidence>
<dbReference type="Proteomes" id="UP000694565">
    <property type="component" value="Unplaced"/>
</dbReference>
<feature type="transmembrane region" description="Helical" evidence="6">
    <location>
        <begin position="49"/>
        <end position="72"/>
    </location>
</feature>
<reference evidence="7" key="2">
    <citation type="submission" date="2025-09" db="UniProtKB">
        <authorList>
            <consortium name="Ensembl"/>
        </authorList>
    </citation>
    <scope>IDENTIFICATION</scope>
</reference>
<keyword evidence="8" id="KW-1185">Reference proteome</keyword>
<comment type="subcellular location">
    <subcellularLocation>
        <location evidence="1">Membrane</location>
        <topology evidence="1">Multi-pass membrane protein</topology>
    </subcellularLocation>
</comment>
<dbReference type="AlphaFoldDB" id="A0A8C2X124"/>
<dbReference type="GO" id="GO:0016020">
    <property type="term" value="C:membrane"/>
    <property type="evidence" value="ECO:0007669"/>
    <property type="project" value="UniProtKB-SubCell"/>
</dbReference>
<feature type="transmembrane region" description="Helical" evidence="6">
    <location>
        <begin position="208"/>
        <end position="228"/>
    </location>
</feature>
<proteinExistence type="inferred from homology"/>
<protein>
    <submittedName>
        <fullName evidence="7">Si:dkey-83h2.3</fullName>
    </submittedName>
</protein>
<dbReference type="Ensembl" id="ENSCLMT00005011203.1">
    <property type="protein sequence ID" value="ENSCLMP00005010354.1"/>
    <property type="gene ID" value="ENSCLMG00005005740.1"/>
</dbReference>
<feature type="transmembrane region" description="Helical" evidence="6">
    <location>
        <begin position="7"/>
        <end position="29"/>
    </location>
</feature>
<evidence type="ECO:0000256" key="5">
    <source>
        <dbReference type="ARBA" id="ARBA00023136"/>
    </source>
</evidence>
<comment type="similarity">
    <text evidence="2">Belongs to the L6 tetraspanin family.</text>
</comment>
<dbReference type="InterPro" id="IPR008661">
    <property type="entry name" value="L6_membrane"/>
</dbReference>
<reference evidence="7" key="1">
    <citation type="submission" date="2025-08" db="UniProtKB">
        <authorList>
            <consortium name="Ensembl"/>
        </authorList>
    </citation>
    <scope>IDENTIFICATION</scope>
</reference>
<dbReference type="PANTHER" id="PTHR14198">
    <property type="entry name" value="TRANSMEMBRANE 4 L6 FAMILY MEMBER 1-RELATED"/>
    <property type="match status" value="1"/>
</dbReference>
<keyword evidence="5 6" id="KW-0472">Membrane</keyword>
<evidence type="ECO:0000256" key="2">
    <source>
        <dbReference type="ARBA" id="ARBA00006193"/>
    </source>
</evidence>
<accession>A0A8C2X124</accession>
<feature type="transmembrane region" description="Helical" evidence="6">
    <location>
        <begin position="100"/>
        <end position="122"/>
    </location>
</feature>
<evidence type="ECO:0000313" key="7">
    <source>
        <dbReference type="Ensembl" id="ENSCLMP00005010354.1"/>
    </source>
</evidence>
<keyword evidence="3 6" id="KW-0812">Transmembrane</keyword>
<sequence>MCVSSCLRCVAVSLVALAIVCMLSNILLLLPELKFHFLLEGHVTREATWATGLWGSGFLVCVCVCVCVRACVRYAMCVKCHVLCDTCGNEKPCQRSGMSYVMYSCVCLLAAGFCCLVSATGLSQGPLCLYNTTSTPTWGVPHAGYLYNRTLWSGVCLEPREVVQWNVVLFSVMGGASGLQMVFCGANILNSLLGLILGKGLCNNKVCVWSHTVFYGLILSNTVLYGLIRSYTVLCGLIRSDILLYV</sequence>
<dbReference type="PANTHER" id="PTHR14198:SF22">
    <property type="entry name" value="TRANSMEMBRANE 4 L6 FAMILY MEMBER 19"/>
    <property type="match status" value="1"/>
</dbReference>
<keyword evidence="4 6" id="KW-1133">Transmembrane helix</keyword>
<feature type="transmembrane region" description="Helical" evidence="6">
    <location>
        <begin position="167"/>
        <end position="196"/>
    </location>
</feature>
<evidence type="ECO:0000256" key="3">
    <source>
        <dbReference type="ARBA" id="ARBA00022692"/>
    </source>
</evidence>
<evidence type="ECO:0000256" key="4">
    <source>
        <dbReference type="ARBA" id="ARBA00022989"/>
    </source>
</evidence>
<dbReference type="GeneTree" id="ENSGT01030000234590"/>
<dbReference type="Pfam" id="PF05805">
    <property type="entry name" value="L6_membrane"/>
    <property type="match status" value="1"/>
</dbReference>
<evidence type="ECO:0000256" key="1">
    <source>
        <dbReference type="ARBA" id="ARBA00004141"/>
    </source>
</evidence>
<organism evidence="7 8">
    <name type="scientific">Cyclopterus lumpus</name>
    <name type="common">Lumpsucker</name>
    <dbReference type="NCBI Taxonomy" id="8103"/>
    <lineage>
        <taxon>Eukaryota</taxon>
        <taxon>Metazoa</taxon>
        <taxon>Chordata</taxon>
        <taxon>Craniata</taxon>
        <taxon>Vertebrata</taxon>
        <taxon>Euteleostomi</taxon>
        <taxon>Actinopterygii</taxon>
        <taxon>Neopterygii</taxon>
        <taxon>Teleostei</taxon>
        <taxon>Neoteleostei</taxon>
        <taxon>Acanthomorphata</taxon>
        <taxon>Eupercaria</taxon>
        <taxon>Perciformes</taxon>
        <taxon>Cottioidei</taxon>
        <taxon>Cottales</taxon>
        <taxon>Cyclopteridae</taxon>
        <taxon>Cyclopterus</taxon>
    </lineage>
</organism>
<name>A0A8C2X124_CYCLU</name>